<sequence length="293" mass="31881">MPARVVLVSPPRAPDSLALYNRVKEEAYPMHANPAFEQGYPDRATVHRGLQYRLSAPSSASNIGRYFERVSFIDSNGSKCRSFKYVSRALSGAQMADIRREVGTLGDLREKPRPQTRTTRPIGQGVFTYRTIALPPSSIVLVVAGVLAAAPVLLAAGCVTSSFNILTSVVTAAACVVVARIDPRLRADGRLPDPHSAKSPDIEVFSGAYQKSRTRGGDSPDIEVSSGAYVRGPGRDVTAPLLMPTRRRERSASPCAMAQKRRLQNGKRERSLEDDCETPPAKRLRQGSWTSGF</sequence>
<accession>A0ACB8Q661</accession>
<dbReference type="Proteomes" id="UP000814128">
    <property type="component" value="Unassembled WGS sequence"/>
</dbReference>
<name>A0ACB8Q661_9AGAM</name>
<gene>
    <name evidence="1" type="ORF">K488DRAFT_91088</name>
</gene>
<evidence type="ECO:0000313" key="1">
    <source>
        <dbReference type="EMBL" id="KAI0027244.1"/>
    </source>
</evidence>
<organism evidence="1 2">
    <name type="scientific">Vararia minispora EC-137</name>
    <dbReference type="NCBI Taxonomy" id="1314806"/>
    <lineage>
        <taxon>Eukaryota</taxon>
        <taxon>Fungi</taxon>
        <taxon>Dikarya</taxon>
        <taxon>Basidiomycota</taxon>
        <taxon>Agaricomycotina</taxon>
        <taxon>Agaricomycetes</taxon>
        <taxon>Russulales</taxon>
        <taxon>Lachnocladiaceae</taxon>
        <taxon>Vararia</taxon>
    </lineage>
</organism>
<keyword evidence="2" id="KW-1185">Reference proteome</keyword>
<dbReference type="EMBL" id="MU273952">
    <property type="protein sequence ID" value="KAI0027244.1"/>
    <property type="molecule type" value="Genomic_DNA"/>
</dbReference>
<evidence type="ECO:0000313" key="2">
    <source>
        <dbReference type="Proteomes" id="UP000814128"/>
    </source>
</evidence>
<comment type="caution">
    <text evidence="1">The sequence shown here is derived from an EMBL/GenBank/DDBJ whole genome shotgun (WGS) entry which is preliminary data.</text>
</comment>
<reference evidence="1" key="2">
    <citation type="journal article" date="2022" name="New Phytol.">
        <title>Evolutionary transition to the ectomycorrhizal habit in the genomes of a hyperdiverse lineage of mushroom-forming fungi.</title>
        <authorList>
            <person name="Looney B."/>
            <person name="Miyauchi S."/>
            <person name="Morin E."/>
            <person name="Drula E."/>
            <person name="Courty P.E."/>
            <person name="Kohler A."/>
            <person name="Kuo A."/>
            <person name="LaButti K."/>
            <person name="Pangilinan J."/>
            <person name="Lipzen A."/>
            <person name="Riley R."/>
            <person name="Andreopoulos W."/>
            <person name="He G."/>
            <person name="Johnson J."/>
            <person name="Nolan M."/>
            <person name="Tritt A."/>
            <person name="Barry K.W."/>
            <person name="Grigoriev I.V."/>
            <person name="Nagy L.G."/>
            <person name="Hibbett D."/>
            <person name="Henrissat B."/>
            <person name="Matheny P.B."/>
            <person name="Labbe J."/>
            <person name="Martin F.M."/>
        </authorList>
    </citation>
    <scope>NUCLEOTIDE SEQUENCE</scope>
    <source>
        <strain evidence="1">EC-137</strain>
    </source>
</reference>
<protein>
    <submittedName>
        <fullName evidence="1">Uncharacterized protein</fullName>
    </submittedName>
</protein>
<proteinExistence type="predicted"/>
<reference evidence="1" key="1">
    <citation type="submission" date="2021-02" db="EMBL/GenBank/DDBJ databases">
        <authorList>
            <consortium name="DOE Joint Genome Institute"/>
            <person name="Ahrendt S."/>
            <person name="Looney B.P."/>
            <person name="Miyauchi S."/>
            <person name="Morin E."/>
            <person name="Drula E."/>
            <person name="Courty P.E."/>
            <person name="Chicoki N."/>
            <person name="Fauchery L."/>
            <person name="Kohler A."/>
            <person name="Kuo A."/>
            <person name="Labutti K."/>
            <person name="Pangilinan J."/>
            <person name="Lipzen A."/>
            <person name="Riley R."/>
            <person name="Andreopoulos W."/>
            <person name="He G."/>
            <person name="Johnson J."/>
            <person name="Barry K.W."/>
            <person name="Grigoriev I.V."/>
            <person name="Nagy L."/>
            <person name="Hibbett D."/>
            <person name="Henrissat B."/>
            <person name="Matheny P.B."/>
            <person name="Labbe J."/>
            <person name="Martin F."/>
        </authorList>
    </citation>
    <scope>NUCLEOTIDE SEQUENCE</scope>
    <source>
        <strain evidence="1">EC-137</strain>
    </source>
</reference>